<sequence length="2526" mass="285104">MAAVLLQVLERTELNKLPKAAQNKLEKFLTDQKNEIESLKTQHERFKADCEQQYFDVEKRLAESQEQIVSHTRNYQTLKEENTKLIEELNNLKGVDVESSEEKESQQPSKAKYEIEAERRELARLLEKRTQDVENLTEDVKQLNDKLAETNTAKIDLQLKLDEIQSSEVSIQHREKRMEQEKELLQNQNTWLNSDLKTKTEELLSVSREKGKEILELKCSFECKKDEVTRLQTQVTNLKKSSENLQKRVEDLMTKLKEAKDHHSTMEEKYRNEQNAHIKLSNLYKGSASDAESKNEELNRAVEELHKLVKEAGDARQNMEKKLADMEGSKSKQEAELKEKFKKMELENANLRASDKKRSMPVLTEEELDSMCPTAAAVAKIVKPGMKFMELYNAFVDIQDQLLVEKQENRRVTRVLDEIVQEVEEKAPILKRQREEYESMQRSMNSLCAKLEQARTEIHSLQKETDEAKKHCSNLEKDNQHSERELEDMSQQVRVLLVELEEARGNPVVREETMNLSSSSEIINPRQVSFRSVEELQRQNQSMLARLRELGEKMEREQTEANSARVTQLEQQLEKVQKELEIIKEQRNQQKQLADSNGRQRDMYRILLSQSTGFNLPPQGPTQEAAPQMYTPSRPSFPPPTRSTPMRASATESSQTTQAKAALKQLNDSFTTYKNEKAVNDRMLNEQNEKLQEQLSAVRSQKAKLSTQLEFASKRYEMLQENVNGYRREIAALHDKSQKMAATAQKHEQIIHTMTQDLRAANEKLALAEVRGENMKKERDMLKSAESRLNQEKEAMMAEQRNQNLLLTNLKSIQLTMERTETETRQRLNSQIERLERELTQFKKKLAEEVEQRHMLGRNQDAQLLEAKKQLEAQCALHQKTKELLKNAEQQANLLKQQLSHAESQNQGSGLGQGQSLGQTNPRAPIRAPLRAPSQTQSQEAQAKLQSELEEVRGRLQQAEKQISDLQERLQNASTNVEQYRTVVLSLEESLSKEKQARSPVETRLKEAQEFQRGLEKKLVEAEKEKQELREEKRKAMDIVEKQVNELKRTMKNLQSELQEAEERKAAAITQEQKAMQDSLQQGKLAAEAQNKYERELMLHAADVEALQAVKKQGLQGNQSRKQLEDKAKQTTTQLQEARTNWNQLEKKLKEDLSKQQKRADELQKQNGLLHQQMESLGAKMAATVQQQQQASRESSLNLSFSEEGKSQEQILEILRFVRREKEIAETQFEVAEVETLRYKQQVEHQDRELKELQESLNAEREKLQLTAKTMAQHDERMKRMENLNVLVETNKMLKEERERLEQELHQTQAKVRKLEADITPLQDSNSELSEKNGMLQAEKKLLEEDSKRWKARTQQLVSQQKDTDQEENKKLHSEREAHLKRIQQLSEETGRLKAEVARTHASVITAQSQAQNLKENLGKVTTERDAKHLDIQEKSKTITQVKKIGRRYKTQYEELKVQHDKLVAEAAAKPAQEEVLQAVQQAQQQAQQAQQASAQEIQSLKDSLSQAETKVKDLEGQLKNVQETVNERNTEMGRLKQELIRLQEQSTQAQGTQSEVTRLKQELTRLQEQSAQGTQGEVTRLKQELTRLQEQSTQAQGTQSEVTQLKQELSRLQEQSTQAQGTQGEVTRLKQELTRLQEQSTQAQGTQGEVTRLKQELTRLQEQFTQAQGNQGEVTRLKQELQEKTAQEESLRQQMADKEEKTKKVFMGAKQKINQLNIAKEHLAKEVEELKQQREEQEVRLSALKSQYEGRLHRQDREIRELRDHRDEQPQRDESQDQGKNKTQEQQQRAPDQRQINQRTSQAADRGSGSSGSSEQPPTANIKPTTVSGGAPSKPSPIPGNKSTPRASIRPMVPITMPTPTATVMPHTQSESQEVLQSSESGTPVEHVSVFGSTSGSVRSTSPSVQNITHSQFQPISSQATAFVQPTQQQQAPPTAELASQETEAGPSGQVERPSTSTAVFGSAIATGGSAGPKRAREVELEARAESADIALENPDEPPIPKKLRIIQRVGLEEENEEGTDGEAEGSGENQETPDGSQELPDVSFPVLGEVEEEDDGVSQSVPSDHQVTPQPSDTQDSSEERQPDVIIIDTDSSSREEEEEEAEQYEEEVEEEKDDDDDEDQGMGREESNEGSGDANEPFEGDETGPETSEPASENEESMGAIDSTSQKQADSQSGEGSSSTTESFPMAMSDPPKELLQPTASTTSTFSFSTSPFSPSSSLRLPQSVPRRPPHPLPPRLYIQPPGPELGLGPPPTQRLSAPIRRQSVGRGPQLTPGIGNMQHFFDDDDRMVPSTPTLVVPHRTDGFAEAIHSPQVAGVPRFRFGPPEDMPQASSSHSDLGQLASQGGLGMYESPLFLAAHDEESGGRSVPTTPLQVAAPVTLFNESHPSDAQDMASQSVPMVTTSTSHHGLAVPGGEAIPGDDGDEVFMEADSEGRSGEASMDSQAEMDSAQPSDDASLPSTSQEPTSSSADTSSSVQPKPSGRPLAQHTLPMRTANRGRALIRRGGMGFLRAGRGPFGRGNLPR</sequence>
<dbReference type="InterPro" id="IPR057577">
    <property type="entry name" value="Nucleoprot-TPR/MLP1_dom"/>
</dbReference>
<keyword evidence="8" id="KW-0813">Transport</keyword>
<keyword evidence="19" id="KW-0472">Membrane</keyword>
<feature type="compositionally biased region" description="Low complexity" evidence="26">
    <location>
        <begin position="2201"/>
        <end position="2229"/>
    </location>
</feature>
<evidence type="ECO:0000256" key="15">
    <source>
        <dbReference type="ARBA" id="ARBA00022927"/>
    </source>
</evidence>
<feature type="coiled-coil region" evidence="25">
    <location>
        <begin position="533"/>
        <end position="593"/>
    </location>
</feature>
<feature type="region of interest" description="Disordered" evidence="26">
    <location>
        <begin position="1353"/>
        <end position="1378"/>
    </location>
</feature>
<feature type="compositionally biased region" description="Polar residues" evidence="26">
    <location>
        <begin position="2452"/>
        <end position="2467"/>
    </location>
</feature>
<feature type="compositionally biased region" description="Basic and acidic residues" evidence="26">
    <location>
        <begin position="1362"/>
        <end position="1378"/>
    </location>
</feature>
<keyword evidence="20" id="KW-0206">Cytoskeleton</keyword>
<feature type="compositionally biased region" description="Acidic residues" evidence="26">
    <location>
        <begin position="2421"/>
        <end position="2433"/>
    </location>
</feature>
<evidence type="ECO:0000313" key="30">
    <source>
        <dbReference type="Ensembl" id="ENSOKIP00005115859.1"/>
    </source>
</evidence>
<evidence type="ECO:0000256" key="8">
    <source>
        <dbReference type="ARBA" id="ARBA00022448"/>
    </source>
</evidence>
<comment type="subcellular location">
    <subcellularLocation>
        <location evidence="5">Chromosome</location>
        <location evidence="5">Centromere</location>
        <location evidence="5">Kinetochore</location>
    </subcellularLocation>
    <subcellularLocation>
        <location evidence="1">Cytoplasm</location>
        <location evidence="1">Cytoskeleton</location>
        <location evidence="1">Spindle</location>
    </subcellularLocation>
    <subcellularLocation>
        <location evidence="2">Nucleus membrane</location>
        <topology evidence="2">Peripheral membrane protein</topology>
        <orientation evidence="2">Cytoplasmic side</orientation>
    </subcellularLocation>
    <subcellularLocation>
        <location evidence="4">Nucleus membrane</location>
        <topology evidence="4">Peripheral membrane protein</topology>
        <orientation evidence="4">Nucleoplasmic side</orientation>
    </subcellularLocation>
    <subcellularLocation>
        <location evidence="3">Nucleus</location>
        <location evidence="3">Nuclear pore complex</location>
    </subcellularLocation>
</comment>
<keyword evidence="21" id="KW-0539">Nucleus</keyword>
<evidence type="ECO:0000256" key="6">
    <source>
        <dbReference type="ARBA" id="ARBA00005274"/>
    </source>
</evidence>
<dbReference type="PANTHER" id="PTHR18898">
    <property type="entry name" value="NUCLEOPROTEIN TPR-RELATED"/>
    <property type="match status" value="1"/>
</dbReference>
<feature type="compositionally biased region" description="Acidic residues" evidence="26">
    <location>
        <begin position="2098"/>
        <end position="2123"/>
    </location>
</feature>
<keyword evidence="12" id="KW-0498">Mitosis</keyword>
<keyword evidence="18" id="KW-0906">Nuclear pore complex</keyword>
<dbReference type="Pfam" id="PF25785">
    <property type="entry name" value="TPR"/>
    <property type="match status" value="1"/>
</dbReference>
<evidence type="ECO:0000256" key="21">
    <source>
        <dbReference type="ARBA" id="ARBA00023242"/>
    </source>
</evidence>
<evidence type="ECO:0000256" key="26">
    <source>
        <dbReference type="SAM" id="MobiDB-lite"/>
    </source>
</evidence>
<feature type="domain" description="Nucleoprotein TPR/MPL1" evidence="28">
    <location>
        <begin position="166"/>
        <end position="244"/>
    </location>
</feature>
<feature type="compositionally biased region" description="Polar residues" evidence="26">
    <location>
        <begin position="1816"/>
        <end position="1829"/>
    </location>
</feature>
<feature type="domain" description="Nucleoprotein TPR/MLP1-2" evidence="27">
    <location>
        <begin position="1051"/>
        <end position="1177"/>
    </location>
</feature>
<feature type="compositionally biased region" description="Pro residues" evidence="26">
    <location>
        <begin position="2234"/>
        <end position="2256"/>
    </location>
</feature>
<dbReference type="Pfam" id="PF07926">
    <property type="entry name" value="TPR_MLP1_2"/>
    <property type="match status" value="1"/>
</dbReference>
<feature type="compositionally biased region" description="Basic and acidic residues" evidence="26">
    <location>
        <begin position="1976"/>
        <end position="1988"/>
    </location>
</feature>
<evidence type="ECO:0000259" key="29">
    <source>
        <dbReference type="Pfam" id="PF25785"/>
    </source>
</evidence>
<dbReference type="GO" id="GO:0005819">
    <property type="term" value="C:spindle"/>
    <property type="evidence" value="ECO:0007669"/>
    <property type="project" value="UniProtKB-SubCell"/>
</dbReference>
<keyword evidence="31" id="KW-1185">Reference proteome</keyword>
<evidence type="ECO:0000259" key="27">
    <source>
        <dbReference type="Pfam" id="PF07926"/>
    </source>
</evidence>
<dbReference type="InterPro" id="IPR027267">
    <property type="entry name" value="AH/BAR_dom_sf"/>
</dbReference>
<keyword evidence="15" id="KW-0653">Protein transport</keyword>
<dbReference type="GeneTree" id="ENSGT00730000111014"/>
<dbReference type="GO" id="GO:0017056">
    <property type="term" value="F:structural constituent of nuclear pore"/>
    <property type="evidence" value="ECO:0007669"/>
    <property type="project" value="TreeGrafter"/>
</dbReference>
<feature type="region of interest" description="Disordered" evidence="26">
    <location>
        <begin position="611"/>
        <end position="660"/>
    </location>
</feature>
<dbReference type="GO" id="GO:0006606">
    <property type="term" value="P:protein import into nucleus"/>
    <property type="evidence" value="ECO:0007669"/>
    <property type="project" value="InterPro"/>
</dbReference>
<feature type="compositionally biased region" description="Polar residues" evidence="26">
    <location>
        <begin position="2395"/>
        <end position="2409"/>
    </location>
</feature>
<feature type="region of interest" description="Disordered" evidence="26">
    <location>
        <begin position="898"/>
        <end position="947"/>
    </location>
</feature>
<dbReference type="Proteomes" id="UP000694557">
    <property type="component" value="Unassembled WGS sequence"/>
</dbReference>
<feature type="compositionally biased region" description="Polar residues" evidence="26">
    <location>
        <begin position="2165"/>
        <end position="2175"/>
    </location>
</feature>
<dbReference type="GO" id="GO:0034399">
    <property type="term" value="C:nuclear periphery"/>
    <property type="evidence" value="ECO:0007669"/>
    <property type="project" value="UniProtKB-ARBA"/>
</dbReference>
<dbReference type="Pfam" id="PF25481">
    <property type="entry name" value="Nucleoprot-TPR"/>
    <property type="match status" value="1"/>
</dbReference>
<protein>
    <recommendedName>
        <fullName evidence="7">Nucleoprotein TPR</fullName>
    </recommendedName>
    <alternativeName>
        <fullName evidence="24">NPC-associated intranuclear protein</fullName>
    </alternativeName>
</protein>
<keyword evidence="13" id="KW-0509">mRNA transport</keyword>
<dbReference type="InterPro" id="IPR012929">
    <property type="entry name" value="Nucleoprot-TPR/MLP1-2_dom"/>
</dbReference>
<name>A0A8C7LIK3_ONCKI</name>
<feature type="domain" description="NUA/TPR/MLP1-2-like" evidence="29">
    <location>
        <begin position="465"/>
        <end position="558"/>
    </location>
</feature>
<feature type="compositionally biased region" description="Low complexity" evidence="26">
    <location>
        <begin position="1785"/>
        <end position="1799"/>
    </location>
</feature>
<feature type="coiled-coil region" evidence="25">
    <location>
        <begin position="420"/>
        <end position="506"/>
    </location>
</feature>
<dbReference type="FunFam" id="1.10.287.1490:FF:000004">
    <property type="entry name" value="nucleoprotein TPR isoform X2"/>
    <property type="match status" value="1"/>
</dbReference>
<keyword evidence="14" id="KW-0995">Kinetochore</keyword>
<keyword evidence="11" id="KW-0132">Cell division</keyword>
<dbReference type="InterPro" id="IPR057974">
    <property type="entry name" value="NUA/TPR/MLP1-2-like_dom"/>
</dbReference>
<feature type="coiled-coil region" evidence="25">
    <location>
        <begin position="22"/>
        <end position="95"/>
    </location>
</feature>
<feature type="compositionally biased region" description="Polar residues" evidence="26">
    <location>
        <begin position="650"/>
        <end position="659"/>
    </location>
</feature>
<evidence type="ECO:0000256" key="23">
    <source>
        <dbReference type="ARBA" id="ARBA00023328"/>
    </source>
</evidence>
<feature type="coiled-coil region" evidence="25">
    <location>
        <begin position="228"/>
        <end position="354"/>
    </location>
</feature>
<evidence type="ECO:0000256" key="17">
    <source>
        <dbReference type="ARBA" id="ARBA00023054"/>
    </source>
</evidence>
<dbReference type="Ensembl" id="ENSOKIT00005123924.1">
    <property type="protein sequence ID" value="ENSOKIP00005115859.1"/>
    <property type="gene ID" value="ENSOKIG00005050175.1"/>
</dbReference>
<feature type="region of interest" description="Disordered" evidence="26">
    <location>
        <begin position="2387"/>
        <end position="2501"/>
    </location>
</feature>
<organism evidence="30 31">
    <name type="scientific">Oncorhynchus kisutch</name>
    <name type="common">Coho salmon</name>
    <name type="synonym">Salmo kisutch</name>
    <dbReference type="NCBI Taxonomy" id="8019"/>
    <lineage>
        <taxon>Eukaryota</taxon>
        <taxon>Metazoa</taxon>
        <taxon>Chordata</taxon>
        <taxon>Craniata</taxon>
        <taxon>Vertebrata</taxon>
        <taxon>Euteleostomi</taxon>
        <taxon>Actinopterygii</taxon>
        <taxon>Neopterygii</taxon>
        <taxon>Teleostei</taxon>
        <taxon>Protacanthopterygii</taxon>
        <taxon>Salmoniformes</taxon>
        <taxon>Salmonidae</taxon>
        <taxon>Salmoninae</taxon>
        <taxon>Oncorhynchus</taxon>
    </lineage>
</organism>
<evidence type="ECO:0000256" key="9">
    <source>
        <dbReference type="ARBA" id="ARBA00022454"/>
    </source>
</evidence>
<evidence type="ECO:0000256" key="5">
    <source>
        <dbReference type="ARBA" id="ARBA00004629"/>
    </source>
</evidence>
<evidence type="ECO:0000313" key="31">
    <source>
        <dbReference type="Proteomes" id="UP000694557"/>
    </source>
</evidence>
<dbReference type="GO" id="GO:1901673">
    <property type="term" value="P:regulation of mitotic spindle assembly"/>
    <property type="evidence" value="ECO:0007669"/>
    <property type="project" value="TreeGrafter"/>
</dbReference>
<proteinExistence type="inferred from homology"/>
<comment type="similarity">
    <text evidence="6">Belongs to the TPR family.</text>
</comment>
<reference evidence="30" key="2">
    <citation type="submission" date="2025-09" db="UniProtKB">
        <authorList>
            <consortium name="Ensembl"/>
        </authorList>
    </citation>
    <scope>IDENTIFICATION</scope>
</reference>
<evidence type="ECO:0000256" key="7">
    <source>
        <dbReference type="ARBA" id="ARBA00019789"/>
    </source>
</evidence>
<evidence type="ECO:0000256" key="24">
    <source>
        <dbReference type="ARBA" id="ARBA00077074"/>
    </source>
</evidence>
<feature type="compositionally biased region" description="Basic and acidic residues" evidence="26">
    <location>
        <begin position="1749"/>
        <end position="1784"/>
    </location>
</feature>
<evidence type="ECO:0000259" key="28">
    <source>
        <dbReference type="Pfam" id="PF25481"/>
    </source>
</evidence>
<feature type="compositionally biased region" description="Acidic residues" evidence="26">
    <location>
        <begin position="2014"/>
        <end position="2027"/>
    </location>
</feature>
<dbReference type="GO" id="GO:0006406">
    <property type="term" value="P:mRNA export from nucleus"/>
    <property type="evidence" value="ECO:0007669"/>
    <property type="project" value="TreeGrafter"/>
</dbReference>
<feature type="compositionally biased region" description="Polar residues" evidence="26">
    <location>
        <begin position="1130"/>
        <end position="1141"/>
    </location>
</feature>
<keyword evidence="9" id="KW-0158">Chromosome</keyword>
<dbReference type="GO" id="GO:0005643">
    <property type="term" value="C:nuclear pore"/>
    <property type="evidence" value="ECO:0007669"/>
    <property type="project" value="UniProtKB-SubCell"/>
</dbReference>
<evidence type="ECO:0000256" key="13">
    <source>
        <dbReference type="ARBA" id="ARBA00022816"/>
    </source>
</evidence>
<keyword evidence="22" id="KW-0131">Cell cycle</keyword>
<feature type="compositionally biased region" description="Polar residues" evidence="26">
    <location>
        <begin position="934"/>
        <end position="945"/>
    </location>
</feature>
<evidence type="ECO:0000256" key="12">
    <source>
        <dbReference type="ARBA" id="ARBA00022776"/>
    </source>
</evidence>
<feature type="compositionally biased region" description="Polar residues" evidence="26">
    <location>
        <begin position="2060"/>
        <end position="2077"/>
    </location>
</feature>
<evidence type="ECO:0000256" key="14">
    <source>
        <dbReference type="ARBA" id="ARBA00022838"/>
    </source>
</evidence>
<feature type="compositionally biased region" description="Polar residues" evidence="26">
    <location>
        <begin position="2332"/>
        <end position="2345"/>
    </location>
</feature>
<dbReference type="SUPFAM" id="SSF103657">
    <property type="entry name" value="BAR/IMD domain-like"/>
    <property type="match status" value="1"/>
</dbReference>
<feature type="region of interest" description="Disordered" evidence="26">
    <location>
        <begin position="1749"/>
        <end position="2290"/>
    </location>
</feature>
<feature type="compositionally biased region" description="Low complexity" evidence="26">
    <location>
        <begin position="1889"/>
        <end position="1906"/>
    </location>
</feature>
<evidence type="ECO:0000256" key="18">
    <source>
        <dbReference type="ARBA" id="ARBA00023132"/>
    </source>
</evidence>
<feature type="compositionally biased region" description="Low complexity" evidence="26">
    <location>
        <begin position="916"/>
        <end position="933"/>
    </location>
</feature>
<feature type="compositionally biased region" description="Low complexity" evidence="26">
    <location>
        <begin position="2176"/>
        <end position="2186"/>
    </location>
</feature>
<evidence type="ECO:0000256" key="2">
    <source>
        <dbReference type="ARBA" id="ARBA00004335"/>
    </source>
</evidence>
<feature type="region of interest" description="Disordered" evidence="26">
    <location>
        <begin position="2311"/>
        <end position="2347"/>
    </location>
</feature>
<feature type="compositionally biased region" description="Low complexity" evidence="26">
    <location>
        <begin position="1920"/>
        <end position="1937"/>
    </location>
</feature>
<dbReference type="GO" id="GO:0051301">
    <property type="term" value="P:cell division"/>
    <property type="evidence" value="ECO:0007669"/>
    <property type="project" value="UniProtKB-KW"/>
</dbReference>
<evidence type="ECO:0000256" key="4">
    <source>
        <dbReference type="ARBA" id="ARBA00004620"/>
    </source>
</evidence>
<dbReference type="GO" id="GO:0031965">
    <property type="term" value="C:nuclear membrane"/>
    <property type="evidence" value="ECO:0007669"/>
    <property type="project" value="UniProtKB-SubCell"/>
</dbReference>
<feature type="region of interest" description="Disordered" evidence="26">
    <location>
        <begin position="1114"/>
        <end position="1141"/>
    </location>
</feature>
<evidence type="ECO:0000256" key="19">
    <source>
        <dbReference type="ARBA" id="ARBA00023136"/>
    </source>
</evidence>
<feature type="compositionally biased region" description="Polar residues" evidence="26">
    <location>
        <begin position="1907"/>
        <end position="1919"/>
    </location>
</feature>
<evidence type="ECO:0000256" key="10">
    <source>
        <dbReference type="ARBA" id="ARBA00022490"/>
    </source>
</evidence>
<evidence type="ECO:0000256" key="20">
    <source>
        <dbReference type="ARBA" id="ARBA00023212"/>
    </source>
</evidence>
<keyword evidence="10" id="KW-0963">Cytoplasm</keyword>
<accession>A0A8C7LIK3</accession>
<keyword evidence="23" id="KW-0137">Centromere</keyword>
<evidence type="ECO:0000256" key="3">
    <source>
        <dbReference type="ARBA" id="ARBA00004567"/>
    </source>
</evidence>
<evidence type="ECO:0000256" key="1">
    <source>
        <dbReference type="ARBA" id="ARBA00004186"/>
    </source>
</evidence>
<dbReference type="GO" id="GO:0000776">
    <property type="term" value="C:kinetochore"/>
    <property type="evidence" value="ECO:0007669"/>
    <property type="project" value="UniProtKB-KW"/>
</dbReference>
<evidence type="ECO:0000256" key="11">
    <source>
        <dbReference type="ARBA" id="ARBA00022618"/>
    </source>
</evidence>
<evidence type="ECO:0000256" key="22">
    <source>
        <dbReference type="ARBA" id="ARBA00023306"/>
    </source>
</evidence>
<keyword evidence="17 25" id="KW-0175">Coiled coil</keyword>
<keyword evidence="16" id="KW-0811">Translocation</keyword>
<dbReference type="PANTHER" id="PTHR18898:SF3">
    <property type="entry name" value="NUCLEOPROTEIN TPR"/>
    <property type="match status" value="1"/>
</dbReference>
<feature type="coiled-coil region" evidence="25">
    <location>
        <begin position="119"/>
        <end position="160"/>
    </location>
</feature>
<evidence type="ECO:0000256" key="16">
    <source>
        <dbReference type="ARBA" id="ARBA00023010"/>
    </source>
</evidence>
<dbReference type="Gene3D" id="6.10.140.920">
    <property type="match status" value="1"/>
</dbReference>
<feature type="compositionally biased region" description="Low complexity" evidence="26">
    <location>
        <begin position="2468"/>
        <end position="2477"/>
    </location>
</feature>
<feature type="compositionally biased region" description="Low complexity" evidence="26">
    <location>
        <begin position="1870"/>
        <end position="1882"/>
    </location>
</feature>
<evidence type="ECO:0000256" key="25">
    <source>
        <dbReference type="SAM" id="Coils"/>
    </source>
</evidence>
<gene>
    <name evidence="30" type="primary">TPR</name>
    <name evidence="30" type="synonym">LOC109871814</name>
</gene>
<reference evidence="30" key="1">
    <citation type="submission" date="2025-08" db="UniProtKB">
        <authorList>
            <consortium name="Ensembl"/>
        </authorList>
    </citation>
    <scope>IDENTIFICATION</scope>
</reference>
<feature type="compositionally biased region" description="Polar residues" evidence="26">
    <location>
        <begin position="1859"/>
        <end position="1869"/>
    </location>
</feature>